<evidence type="ECO:0000313" key="3">
    <source>
        <dbReference type="EMBL" id="KAL0578329.1"/>
    </source>
</evidence>
<feature type="compositionally biased region" description="Polar residues" evidence="2">
    <location>
        <begin position="126"/>
        <end position="140"/>
    </location>
</feature>
<evidence type="ECO:0000313" key="4">
    <source>
        <dbReference type="Proteomes" id="UP001465976"/>
    </source>
</evidence>
<sequence length="204" mass="21985">MTVKTLQRECVGLKAENKILKNKVLQLTEELDSKMKMITEPTSGPNLSFPSSPTNASDGLPVQQNTLRPKPLVTLRPRGGRSLFPNTGETDATQHKQSPSVPITSTPHTGRSHQPRPDTGAEPMSRSFSQHQTSMPQTLPMSGGTPGYGHLKGKGKASVYDGAASASCTQHQSPYSHLYGPGMPPPTYPPPQGQTGWYNRSAQL</sequence>
<feature type="compositionally biased region" description="Polar residues" evidence="2">
    <location>
        <begin position="84"/>
        <end position="109"/>
    </location>
</feature>
<feature type="coiled-coil region" evidence="1">
    <location>
        <begin position="3"/>
        <end position="30"/>
    </location>
</feature>
<proteinExistence type="predicted"/>
<name>A0ABR3FSA8_9AGAR</name>
<reference evidence="3 4" key="1">
    <citation type="submission" date="2024-02" db="EMBL/GenBank/DDBJ databases">
        <title>A draft genome for the cacao thread blight pathogen Marasmius crinis-equi.</title>
        <authorList>
            <person name="Cohen S.P."/>
            <person name="Baruah I.K."/>
            <person name="Amoako-Attah I."/>
            <person name="Bukari Y."/>
            <person name="Meinhardt L.W."/>
            <person name="Bailey B.A."/>
        </authorList>
    </citation>
    <scope>NUCLEOTIDE SEQUENCE [LARGE SCALE GENOMIC DNA]</scope>
    <source>
        <strain evidence="3 4">GH-76</strain>
    </source>
</reference>
<evidence type="ECO:0000256" key="2">
    <source>
        <dbReference type="SAM" id="MobiDB-lite"/>
    </source>
</evidence>
<keyword evidence="4" id="KW-1185">Reference proteome</keyword>
<feature type="compositionally biased region" description="Polar residues" evidence="2">
    <location>
        <begin position="40"/>
        <end position="67"/>
    </location>
</feature>
<dbReference type="Proteomes" id="UP001465976">
    <property type="component" value="Unassembled WGS sequence"/>
</dbReference>
<dbReference type="EMBL" id="JBAHYK010000104">
    <property type="protein sequence ID" value="KAL0578329.1"/>
    <property type="molecule type" value="Genomic_DNA"/>
</dbReference>
<comment type="caution">
    <text evidence="3">The sequence shown here is derived from an EMBL/GenBank/DDBJ whole genome shotgun (WGS) entry which is preliminary data.</text>
</comment>
<gene>
    <name evidence="3" type="ORF">V5O48_003643</name>
</gene>
<feature type="region of interest" description="Disordered" evidence="2">
    <location>
        <begin position="38"/>
        <end position="204"/>
    </location>
</feature>
<organism evidence="3 4">
    <name type="scientific">Marasmius crinis-equi</name>
    <dbReference type="NCBI Taxonomy" id="585013"/>
    <lineage>
        <taxon>Eukaryota</taxon>
        <taxon>Fungi</taxon>
        <taxon>Dikarya</taxon>
        <taxon>Basidiomycota</taxon>
        <taxon>Agaricomycotina</taxon>
        <taxon>Agaricomycetes</taxon>
        <taxon>Agaricomycetidae</taxon>
        <taxon>Agaricales</taxon>
        <taxon>Marasmiineae</taxon>
        <taxon>Marasmiaceae</taxon>
        <taxon>Marasmius</taxon>
    </lineage>
</organism>
<feature type="compositionally biased region" description="Polar residues" evidence="2">
    <location>
        <begin position="166"/>
        <end position="175"/>
    </location>
</feature>
<feature type="compositionally biased region" description="Pro residues" evidence="2">
    <location>
        <begin position="182"/>
        <end position="192"/>
    </location>
</feature>
<protein>
    <submittedName>
        <fullName evidence="3">Uncharacterized protein</fullName>
    </submittedName>
</protein>
<accession>A0ABR3FSA8</accession>
<keyword evidence="1" id="KW-0175">Coiled coil</keyword>
<evidence type="ECO:0000256" key="1">
    <source>
        <dbReference type="SAM" id="Coils"/>
    </source>
</evidence>